<comment type="caution">
    <text evidence="2">The sequence shown here is derived from an EMBL/GenBank/DDBJ whole genome shotgun (WGS) entry which is preliminary data.</text>
</comment>
<protein>
    <submittedName>
        <fullName evidence="2">Uncharacterized protein</fullName>
    </submittedName>
</protein>
<evidence type="ECO:0000313" key="3">
    <source>
        <dbReference type="Proteomes" id="UP001151518"/>
    </source>
</evidence>
<proteinExistence type="predicted"/>
<reference evidence="2" key="1">
    <citation type="submission" date="2022-07" db="EMBL/GenBank/DDBJ databases">
        <title>Phylogenomic reconstructions and comparative analyses of Kickxellomycotina fungi.</title>
        <authorList>
            <person name="Reynolds N.K."/>
            <person name="Stajich J.E."/>
            <person name="Barry K."/>
            <person name="Grigoriev I.V."/>
            <person name="Crous P."/>
            <person name="Smith M.E."/>
        </authorList>
    </citation>
    <scope>NUCLEOTIDE SEQUENCE</scope>
    <source>
        <strain evidence="2">NRRL 3115</strain>
    </source>
</reference>
<evidence type="ECO:0000313" key="2">
    <source>
        <dbReference type="EMBL" id="KAJ2673603.1"/>
    </source>
</evidence>
<feature type="compositionally biased region" description="Polar residues" evidence="1">
    <location>
        <begin position="1"/>
        <end position="11"/>
    </location>
</feature>
<dbReference type="EMBL" id="JANBTW010000066">
    <property type="protein sequence ID" value="KAJ2673603.1"/>
    <property type="molecule type" value="Genomic_DNA"/>
</dbReference>
<feature type="compositionally biased region" description="Polar residues" evidence="1">
    <location>
        <begin position="20"/>
        <end position="32"/>
    </location>
</feature>
<feature type="region of interest" description="Disordered" evidence="1">
    <location>
        <begin position="1"/>
        <end position="41"/>
    </location>
</feature>
<name>A0A9W8G443_9FUNG</name>
<organism evidence="2 3">
    <name type="scientific">Coemansia spiralis</name>
    <dbReference type="NCBI Taxonomy" id="417178"/>
    <lineage>
        <taxon>Eukaryota</taxon>
        <taxon>Fungi</taxon>
        <taxon>Fungi incertae sedis</taxon>
        <taxon>Zoopagomycota</taxon>
        <taxon>Kickxellomycotina</taxon>
        <taxon>Kickxellomycetes</taxon>
        <taxon>Kickxellales</taxon>
        <taxon>Kickxellaceae</taxon>
        <taxon>Coemansia</taxon>
    </lineage>
</organism>
<sequence length="202" mass="20803">MDFNNLANMASSAYKKYEENQTNQPHEQPQGGNQSGGGFDLRQASSLASGFLGSSSSSTQHSNTGGFDVSKITGMASSLLGSNHSGNNDLVSSVMHMASGANGFNQGNAAEHEMESSYHSVSKGGNSLFEQGQQAMGLAAAYSAFQKFQSSGSQGGPNQLVAMAIAEAKKLFGSHASQGGQADEKQTLATAVQGALKLLGNK</sequence>
<dbReference type="AlphaFoldDB" id="A0A9W8G443"/>
<gene>
    <name evidence="2" type="ORF">GGI25_004658</name>
</gene>
<dbReference type="Proteomes" id="UP001151518">
    <property type="component" value="Unassembled WGS sequence"/>
</dbReference>
<accession>A0A9W8G443</accession>
<dbReference type="OrthoDB" id="2290255at2759"/>
<evidence type="ECO:0000256" key="1">
    <source>
        <dbReference type="SAM" id="MobiDB-lite"/>
    </source>
</evidence>